<proteinExistence type="predicted"/>
<name>A0A2D4GFT1_MICCO</name>
<dbReference type="EMBL" id="IACJ01126523">
    <property type="protein sequence ID" value="LAA58592.1"/>
    <property type="molecule type" value="Transcribed_RNA"/>
</dbReference>
<accession>A0A2D4GFT1</accession>
<reference evidence="1" key="1">
    <citation type="submission" date="2017-07" db="EMBL/GenBank/DDBJ databases">
        <authorList>
            <person name="Mikheyev A."/>
            <person name="Grau M."/>
        </authorList>
    </citation>
    <scope>NUCLEOTIDE SEQUENCE</scope>
    <source>
        <tissue evidence="1">Venom_gland</tissue>
    </source>
</reference>
<reference evidence="1" key="2">
    <citation type="submission" date="2017-11" db="EMBL/GenBank/DDBJ databases">
        <title>Coralsnake Venomics: Analyses of Venom Gland Transcriptomes and Proteomes of Six Brazilian Taxa.</title>
        <authorList>
            <person name="Aird S.D."/>
            <person name="Jorge da Silva N."/>
            <person name="Qiu L."/>
            <person name="Villar-Briones A."/>
            <person name="Aparecida-Saddi V."/>
            <person name="Campos-Telles M.P."/>
            <person name="Grau M."/>
            <person name="Mikheyev A.S."/>
        </authorList>
    </citation>
    <scope>NUCLEOTIDE SEQUENCE</scope>
    <source>
        <tissue evidence="1">Venom_gland</tissue>
    </source>
</reference>
<dbReference type="AlphaFoldDB" id="A0A2D4GFT1"/>
<evidence type="ECO:0000313" key="1">
    <source>
        <dbReference type="EMBL" id="LAA58592.1"/>
    </source>
</evidence>
<protein>
    <submittedName>
        <fullName evidence="1">Uncharacterized protein</fullName>
    </submittedName>
</protein>
<sequence>MYIPCCCSFKCLEIKEKKEFCRELFVFIVEFLKKKTIKINWYDKKEIVCTWCFLSKRYWANLFYLNIPLVDILTFPRKIGHKERYLPNISNPLNQNNIKKSFGEIVLCKYYGLYREQPFKSPT</sequence>
<organism evidence="1">
    <name type="scientific">Micrurus corallinus</name>
    <name type="common">Brazilian coral snake</name>
    <dbReference type="NCBI Taxonomy" id="54390"/>
    <lineage>
        <taxon>Eukaryota</taxon>
        <taxon>Metazoa</taxon>
        <taxon>Chordata</taxon>
        <taxon>Craniata</taxon>
        <taxon>Vertebrata</taxon>
        <taxon>Euteleostomi</taxon>
        <taxon>Lepidosauria</taxon>
        <taxon>Squamata</taxon>
        <taxon>Bifurcata</taxon>
        <taxon>Unidentata</taxon>
        <taxon>Episquamata</taxon>
        <taxon>Toxicofera</taxon>
        <taxon>Serpentes</taxon>
        <taxon>Colubroidea</taxon>
        <taxon>Elapidae</taxon>
        <taxon>Elapinae</taxon>
        <taxon>Micrurus</taxon>
    </lineage>
</organism>